<protein>
    <submittedName>
        <fullName evidence="1">Four-helix bundle copper-binding protein</fullName>
    </submittedName>
</protein>
<organism evidence="1 2">
    <name type="scientific">Cohnella candidum</name>
    <dbReference type="NCBI Taxonomy" id="2674991"/>
    <lineage>
        <taxon>Bacteria</taxon>
        <taxon>Bacillati</taxon>
        <taxon>Bacillota</taxon>
        <taxon>Bacilli</taxon>
        <taxon>Bacillales</taxon>
        <taxon>Paenibacillaceae</taxon>
        <taxon>Cohnella</taxon>
    </lineage>
</organism>
<dbReference type="AlphaFoldDB" id="A0A3G3K518"/>
<reference evidence="1 2" key="1">
    <citation type="submission" date="2018-10" db="EMBL/GenBank/DDBJ databases">
        <title>Genome Sequence of Cohnella sp.</title>
        <authorList>
            <person name="Srinivasan S."/>
            <person name="Kim M.K."/>
        </authorList>
    </citation>
    <scope>NUCLEOTIDE SEQUENCE [LARGE SCALE GENOMIC DNA]</scope>
    <source>
        <strain evidence="1 2">18JY8-7</strain>
    </source>
</reference>
<dbReference type="Pfam" id="PF03860">
    <property type="entry name" value="Csp"/>
    <property type="match status" value="1"/>
</dbReference>
<dbReference type="InterPro" id="IPR005560">
    <property type="entry name" value="Csp_YhjQ"/>
</dbReference>
<dbReference type="PANTHER" id="PTHR37310">
    <property type="entry name" value="CYTOPLASMIC PROTEIN-RELATED"/>
    <property type="match status" value="1"/>
</dbReference>
<dbReference type="EMBL" id="CP033433">
    <property type="protein sequence ID" value="AYQ75510.1"/>
    <property type="molecule type" value="Genomic_DNA"/>
</dbReference>
<dbReference type="CDD" id="cd08026">
    <property type="entry name" value="DUF326"/>
    <property type="match status" value="1"/>
</dbReference>
<dbReference type="KEGG" id="coh:EAV92_05815"/>
<dbReference type="InterPro" id="IPR044543">
    <property type="entry name" value="YHJQ-like"/>
</dbReference>
<gene>
    <name evidence="1" type="ORF">EAV92_05815</name>
</gene>
<evidence type="ECO:0000313" key="2">
    <source>
        <dbReference type="Proteomes" id="UP000269097"/>
    </source>
</evidence>
<evidence type="ECO:0000313" key="1">
    <source>
        <dbReference type="EMBL" id="AYQ75510.1"/>
    </source>
</evidence>
<dbReference type="PANTHER" id="PTHR37310:SF1">
    <property type="entry name" value="CYTOPLASMIC PROTEIN"/>
    <property type="match status" value="1"/>
</dbReference>
<proteinExistence type="predicted"/>
<dbReference type="Proteomes" id="UP000269097">
    <property type="component" value="Chromosome"/>
</dbReference>
<keyword evidence="2" id="KW-1185">Reference proteome</keyword>
<name>A0A3G3K518_9BACL</name>
<sequence length="112" mass="12373">MDDAALQNCIRECMQCVQACNRCYYSCLNEEDPGMMKDCIRLDRECASICFYAADALSRGTPFSASIAELCAQICDACGEECARHEHEHCKRCAEVCRSCAEACRRIAAPAA</sequence>
<accession>A0A3G3K518</accession>
<dbReference type="Gene3D" id="1.20.1270.360">
    <property type="match status" value="1"/>
</dbReference>